<evidence type="ECO:0000313" key="1">
    <source>
        <dbReference type="EMBL" id="KAI7747782.1"/>
    </source>
</evidence>
<organism evidence="1 2">
    <name type="scientific">Ambrosia artemisiifolia</name>
    <name type="common">Common ragweed</name>
    <dbReference type="NCBI Taxonomy" id="4212"/>
    <lineage>
        <taxon>Eukaryota</taxon>
        <taxon>Viridiplantae</taxon>
        <taxon>Streptophyta</taxon>
        <taxon>Embryophyta</taxon>
        <taxon>Tracheophyta</taxon>
        <taxon>Spermatophyta</taxon>
        <taxon>Magnoliopsida</taxon>
        <taxon>eudicotyledons</taxon>
        <taxon>Gunneridae</taxon>
        <taxon>Pentapetalae</taxon>
        <taxon>asterids</taxon>
        <taxon>campanulids</taxon>
        <taxon>Asterales</taxon>
        <taxon>Asteraceae</taxon>
        <taxon>Asteroideae</taxon>
        <taxon>Heliantheae alliance</taxon>
        <taxon>Heliantheae</taxon>
        <taxon>Ambrosia</taxon>
    </lineage>
</organism>
<evidence type="ECO:0000313" key="2">
    <source>
        <dbReference type="Proteomes" id="UP001206925"/>
    </source>
</evidence>
<comment type="caution">
    <text evidence="1">The sequence shown here is derived from an EMBL/GenBank/DDBJ whole genome shotgun (WGS) entry which is preliminary data.</text>
</comment>
<sequence>MGDNNHWPEIYPKRMAVWRQRRGGSEPYDAVNNKILCALHNVKSFPLKRIMIQFWRPVKTSSGKRLLSCSFNPYAVSGLNRRLCKYYRSSCCKYFYTISDRGVVLDDPMTITGAPPSTAILSLFPEVVLDLTPHRGIPLVDIALECDLTCFMMLPAFSVTGCVGVIEVSARYPCHLLVIYNELQRELEKNGLNFTPPPSLWKPCKALTGDWQLAVSEIQQALQVAVESHAITLAQVWTPF</sequence>
<dbReference type="PANTHER" id="PTHR32002">
    <property type="entry name" value="PROTEIN NLP8"/>
    <property type="match status" value="1"/>
</dbReference>
<dbReference type="InterPro" id="IPR045012">
    <property type="entry name" value="NLP"/>
</dbReference>
<dbReference type="GO" id="GO:0003700">
    <property type="term" value="F:DNA-binding transcription factor activity"/>
    <property type="evidence" value="ECO:0007669"/>
    <property type="project" value="InterPro"/>
</dbReference>
<proteinExistence type="predicted"/>
<dbReference type="EMBL" id="JAMZMK010006688">
    <property type="protein sequence ID" value="KAI7747782.1"/>
    <property type="molecule type" value="Genomic_DNA"/>
</dbReference>
<name>A0AAD5CTQ5_AMBAR</name>
<reference evidence="1" key="1">
    <citation type="submission" date="2022-06" db="EMBL/GenBank/DDBJ databases">
        <title>Uncovering the hologenomic basis of an extraordinary plant invasion.</title>
        <authorList>
            <person name="Bieker V.C."/>
            <person name="Martin M.D."/>
            <person name="Gilbert T."/>
            <person name="Hodgins K."/>
            <person name="Battlay P."/>
            <person name="Petersen B."/>
            <person name="Wilson J."/>
        </authorList>
    </citation>
    <scope>NUCLEOTIDE SEQUENCE</scope>
    <source>
        <strain evidence="1">AA19_3_7</strain>
        <tissue evidence="1">Leaf</tissue>
    </source>
</reference>
<keyword evidence="2" id="KW-1185">Reference proteome</keyword>
<dbReference type="PANTHER" id="PTHR32002:SF49">
    <property type="entry name" value="BILE ACID:SODIUM SYMPORTER_ARSENICAL RESISTANCE PROTEIN ACR3-RELATED"/>
    <property type="match status" value="1"/>
</dbReference>
<protein>
    <submittedName>
        <fullName evidence="1">Uncharacterized protein</fullName>
    </submittedName>
</protein>
<gene>
    <name evidence="1" type="ORF">M8C21_006153</name>
</gene>
<dbReference type="AlphaFoldDB" id="A0AAD5CTQ5"/>
<accession>A0AAD5CTQ5</accession>
<dbReference type="Proteomes" id="UP001206925">
    <property type="component" value="Unassembled WGS sequence"/>
</dbReference>